<evidence type="ECO:0000313" key="2">
    <source>
        <dbReference type="EMBL" id="AQT03821.1"/>
    </source>
</evidence>
<dbReference type="EMBL" id="CP014687">
    <property type="protein sequence ID" value="AQT03821.1"/>
    <property type="molecule type" value="Genomic_DNA"/>
</dbReference>
<feature type="region of interest" description="Disordered" evidence="1">
    <location>
        <begin position="52"/>
        <end position="74"/>
    </location>
</feature>
<proteinExistence type="predicted"/>
<dbReference type="STRING" id="1076596.A0U91_00885"/>
<accession>A0A1U9LBK6</accession>
<sequence>MRGVTFFPIPAAGTMDEGAVVPFLIGEQIETAMAKEGSSSGQLAGPPSLERRVHRMRPEPFAAGTRQSGAGVRP</sequence>
<protein>
    <submittedName>
        <fullName evidence="2">Uncharacterized protein</fullName>
    </submittedName>
</protein>
<dbReference type="Proteomes" id="UP000189055">
    <property type="component" value="Chromosome"/>
</dbReference>
<evidence type="ECO:0000256" key="1">
    <source>
        <dbReference type="SAM" id="MobiDB-lite"/>
    </source>
</evidence>
<dbReference type="AlphaFoldDB" id="A0A1U9LBK6"/>
<dbReference type="KEGG" id="aper:A0U91_00885"/>
<name>A0A1U9LBK6_9PROT</name>
<gene>
    <name evidence="2" type="ORF">A0U91_00885</name>
</gene>
<evidence type="ECO:0000313" key="3">
    <source>
        <dbReference type="Proteomes" id="UP000189055"/>
    </source>
</evidence>
<organism evidence="2 3">
    <name type="scientific">Acetobacter persici</name>
    <dbReference type="NCBI Taxonomy" id="1076596"/>
    <lineage>
        <taxon>Bacteria</taxon>
        <taxon>Pseudomonadati</taxon>
        <taxon>Pseudomonadota</taxon>
        <taxon>Alphaproteobacteria</taxon>
        <taxon>Acetobacterales</taxon>
        <taxon>Acetobacteraceae</taxon>
        <taxon>Acetobacter</taxon>
    </lineage>
</organism>
<reference evidence="2 3" key="1">
    <citation type="submission" date="2016-03" db="EMBL/GenBank/DDBJ databases">
        <title>Acetic acid bacteria sequencing.</title>
        <authorList>
            <person name="Brandt J."/>
            <person name="Jakob F."/>
            <person name="Vogel R.F."/>
        </authorList>
    </citation>
    <scope>NUCLEOTIDE SEQUENCE [LARGE SCALE GENOMIC DNA]</scope>
    <source>
        <strain evidence="2 3">TMW2.1084</strain>
    </source>
</reference>